<dbReference type="AlphaFoldDB" id="A0AAW3HWX0"/>
<accession>A0AAW3HWX0</accession>
<protein>
    <submittedName>
        <fullName evidence="1">Uncharacterized protein</fullName>
    </submittedName>
</protein>
<comment type="caution">
    <text evidence="1">The sequence shown here is derived from an EMBL/GenBank/DDBJ whole genome shotgun (WGS) entry which is preliminary data.</text>
</comment>
<reference evidence="1 2" key="1">
    <citation type="submission" date="2015-07" db="EMBL/GenBank/DDBJ databases">
        <title>Draft genome of Achromobacter spanius.</title>
        <authorList>
            <person name="Wang X."/>
        </authorList>
    </citation>
    <scope>NUCLEOTIDE SEQUENCE [LARGE SCALE GENOMIC DNA]</scope>
    <source>
        <strain evidence="1 2">CGMCC9173</strain>
    </source>
</reference>
<dbReference type="EMBL" id="LGVG01000049">
    <property type="protein sequence ID" value="KNE24382.1"/>
    <property type="molecule type" value="Genomic_DNA"/>
</dbReference>
<gene>
    <name evidence="1" type="ORF">AFM18_25565</name>
</gene>
<dbReference type="Pfam" id="PF13558">
    <property type="entry name" value="SbcC_Walker_B"/>
    <property type="match status" value="1"/>
</dbReference>
<dbReference type="SUPFAM" id="SSF52540">
    <property type="entry name" value="P-loop containing nucleoside triphosphate hydrolases"/>
    <property type="match status" value="1"/>
</dbReference>
<dbReference type="Proteomes" id="UP000037511">
    <property type="component" value="Unassembled WGS sequence"/>
</dbReference>
<sequence>MAEAARAVDGYDADYASDQWERLLTRQGLSFSEIVADCKHRSNRAETDSRQKWSSAMQKLSAFLVRHNEFMPAGTQDDWRSARAWLDARVVVLTETGLRENKARMEDALSAAKSTFRNDVAVALHEHLEWLSDTINRMNEALRLAPMFTNNERYQFRTHVRPAFAVLLKFIKDVAQYGPTEDLLGGAGELPKEFEELMREKTVTGAAAVKSPLDDYREFFDFDVEVLREEASTGTTKHIGWLSKRVGSGSGGEHRAPLYVIAGAALSSAYRLERGDDTGIRLLVIDEAFIKMDPRNIVATMRYFEELGLQVFMASTGDALGSLTAFLDRYYDIMRDAESNVVVLEGHDVPPETREMFRADLPEFNPELVEAEIRRQYLPQATSTEGAAA</sequence>
<evidence type="ECO:0000313" key="2">
    <source>
        <dbReference type="Proteomes" id="UP000037511"/>
    </source>
</evidence>
<evidence type="ECO:0000313" key="1">
    <source>
        <dbReference type="EMBL" id="KNE24382.1"/>
    </source>
</evidence>
<organism evidence="1 2">
    <name type="scientific">Achromobacter spanius</name>
    <dbReference type="NCBI Taxonomy" id="217203"/>
    <lineage>
        <taxon>Bacteria</taxon>
        <taxon>Pseudomonadati</taxon>
        <taxon>Pseudomonadota</taxon>
        <taxon>Betaproteobacteria</taxon>
        <taxon>Burkholderiales</taxon>
        <taxon>Alcaligenaceae</taxon>
        <taxon>Achromobacter</taxon>
    </lineage>
</organism>
<proteinExistence type="predicted"/>
<dbReference type="InterPro" id="IPR027417">
    <property type="entry name" value="P-loop_NTPase"/>
</dbReference>
<name>A0AAW3HWX0_9BURK</name>